<dbReference type="AlphaFoldDB" id="A0A9D1Z133"/>
<comment type="caution">
    <text evidence="1">The sequence shown here is derived from an EMBL/GenBank/DDBJ whole genome shotgun (WGS) entry which is preliminary data.</text>
</comment>
<accession>A0A9D1Z133</accession>
<dbReference type="Gene3D" id="2.50.20.10">
    <property type="entry name" value="Lipoprotein localisation LolA/LolB/LppX"/>
    <property type="match status" value="1"/>
</dbReference>
<protein>
    <submittedName>
        <fullName evidence="1">Uncharacterized protein</fullName>
    </submittedName>
</protein>
<gene>
    <name evidence="1" type="ORF">H9828_07290</name>
</gene>
<dbReference type="Proteomes" id="UP000886844">
    <property type="component" value="Unassembled WGS sequence"/>
</dbReference>
<name>A0A9D1Z133_9BACT</name>
<evidence type="ECO:0000313" key="1">
    <source>
        <dbReference type="EMBL" id="HIY69205.1"/>
    </source>
</evidence>
<evidence type="ECO:0000313" key="2">
    <source>
        <dbReference type="Proteomes" id="UP000886844"/>
    </source>
</evidence>
<dbReference type="EMBL" id="DXDA01000057">
    <property type="protein sequence ID" value="HIY69205.1"/>
    <property type="molecule type" value="Genomic_DNA"/>
</dbReference>
<reference evidence="1" key="2">
    <citation type="submission" date="2021-04" db="EMBL/GenBank/DDBJ databases">
        <authorList>
            <person name="Gilroy R."/>
        </authorList>
    </citation>
    <scope>NUCLEOTIDE SEQUENCE</scope>
    <source>
        <strain evidence="1">5134</strain>
    </source>
</reference>
<organism evidence="1 2">
    <name type="scientific">Candidatus Alistipes intestinigallinarum</name>
    <dbReference type="NCBI Taxonomy" id="2838440"/>
    <lineage>
        <taxon>Bacteria</taxon>
        <taxon>Pseudomonadati</taxon>
        <taxon>Bacteroidota</taxon>
        <taxon>Bacteroidia</taxon>
        <taxon>Bacteroidales</taxon>
        <taxon>Rikenellaceae</taxon>
        <taxon>Alistipes</taxon>
    </lineage>
</organism>
<sequence length="164" mass="18013">MKGYEVAFEVEAGESRIGGSYAVEGQGYYLTLGDAEVFCDGAVRYEVDHARREVTIVGVDTTSRNILNNPVRAFDFLGSEYLPELLSEADGRAVVRLTPAAGNNSPAGTVTVTVSTATMRPELLDYDYEGERVRITIGRVAPLGEPLRTFDRKGCEGYEFIDFR</sequence>
<proteinExistence type="predicted"/>
<reference evidence="1" key="1">
    <citation type="journal article" date="2021" name="PeerJ">
        <title>Extensive microbial diversity within the chicken gut microbiome revealed by metagenomics and culture.</title>
        <authorList>
            <person name="Gilroy R."/>
            <person name="Ravi A."/>
            <person name="Getino M."/>
            <person name="Pursley I."/>
            <person name="Horton D.L."/>
            <person name="Alikhan N.F."/>
            <person name="Baker D."/>
            <person name="Gharbi K."/>
            <person name="Hall N."/>
            <person name="Watson M."/>
            <person name="Adriaenssens E.M."/>
            <person name="Foster-Nyarko E."/>
            <person name="Jarju S."/>
            <person name="Secka A."/>
            <person name="Antonio M."/>
            <person name="Oren A."/>
            <person name="Chaudhuri R.R."/>
            <person name="La Ragione R."/>
            <person name="Hildebrand F."/>
            <person name="Pallen M.J."/>
        </authorList>
    </citation>
    <scope>NUCLEOTIDE SEQUENCE</scope>
    <source>
        <strain evidence="1">5134</strain>
    </source>
</reference>